<proteinExistence type="predicted"/>
<reference evidence="1 2" key="1">
    <citation type="journal article" date="2022" name="Res Sq">
        <title>Evolution of multicellular longitudinally dividing oral cavity symbionts (Neisseriaceae).</title>
        <authorList>
            <person name="Nyongesa S."/>
            <person name="Weber P."/>
            <person name="Bernet E."/>
            <person name="Pullido F."/>
            <person name="Nieckarz M."/>
            <person name="Delaby M."/>
            <person name="Nieves C."/>
            <person name="Viehboeck T."/>
            <person name="Krause N."/>
            <person name="Rivera-Millot A."/>
            <person name="Nakamura A."/>
            <person name="Vischer N."/>
            <person name="VanNieuwenhze M."/>
            <person name="Brun Y."/>
            <person name="Cava F."/>
            <person name="Bulgheresi S."/>
            <person name="Veyrier F."/>
        </authorList>
    </citation>
    <scope>NUCLEOTIDE SEQUENCE [LARGE SCALE GENOMIC DNA]</scope>
    <source>
        <strain evidence="1 2">SN4</strain>
    </source>
</reference>
<evidence type="ECO:0000313" key="1">
    <source>
        <dbReference type="EMBL" id="UOO90542.1"/>
    </source>
</evidence>
<gene>
    <name evidence="1" type="ORF">LVJ82_06095</name>
</gene>
<protein>
    <submittedName>
        <fullName evidence="1">Uncharacterized protein</fullName>
    </submittedName>
</protein>
<keyword evidence="2" id="KW-1185">Reference proteome</keyword>
<evidence type="ECO:0000313" key="2">
    <source>
        <dbReference type="Proteomes" id="UP000832011"/>
    </source>
</evidence>
<sequence length="88" mass="9891">MDDCIELYRNEICTDEVGLWRTKEALVEEFPMLSAPYLQWLLSAIILLRLMEKGGHAVPAINGDGKALLGKRQYLPAEASAQHLAQYC</sequence>
<organism evidence="1 2">
    <name type="scientific">Vitreoscilla massiliensis</name>
    <dbReference type="NCBI Taxonomy" id="1689272"/>
    <lineage>
        <taxon>Bacteria</taxon>
        <taxon>Pseudomonadati</taxon>
        <taxon>Pseudomonadota</taxon>
        <taxon>Betaproteobacteria</taxon>
        <taxon>Neisseriales</taxon>
        <taxon>Neisseriaceae</taxon>
        <taxon>Vitreoscilla</taxon>
    </lineage>
</organism>
<dbReference type="RefSeq" id="WP_147645289.1">
    <property type="nucleotide sequence ID" value="NZ_CABKVG010000005.1"/>
</dbReference>
<dbReference type="EMBL" id="CP091511">
    <property type="protein sequence ID" value="UOO90542.1"/>
    <property type="molecule type" value="Genomic_DNA"/>
</dbReference>
<dbReference type="Proteomes" id="UP000832011">
    <property type="component" value="Chromosome"/>
</dbReference>
<name>A0ABY4E4W8_9NEIS</name>
<accession>A0ABY4E4W8</accession>